<organism evidence="2 3">
    <name type="scientific">Geotalea daltonii (strain DSM 22248 / JCM 15807 / FRC-32)</name>
    <name type="common">Geobacter daltonii</name>
    <dbReference type="NCBI Taxonomy" id="316067"/>
    <lineage>
        <taxon>Bacteria</taxon>
        <taxon>Pseudomonadati</taxon>
        <taxon>Thermodesulfobacteriota</taxon>
        <taxon>Desulfuromonadia</taxon>
        <taxon>Geobacterales</taxon>
        <taxon>Geobacteraceae</taxon>
        <taxon>Geotalea</taxon>
    </lineage>
</organism>
<evidence type="ECO:0000256" key="1">
    <source>
        <dbReference type="SAM" id="MobiDB-lite"/>
    </source>
</evidence>
<dbReference type="EMBL" id="CP001390">
    <property type="protein sequence ID" value="ACM18959.1"/>
    <property type="molecule type" value="Genomic_DNA"/>
</dbReference>
<reference evidence="2 3" key="1">
    <citation type="submission" date="2009-01" db="EMBL/GenBank/DDBJ databases">
        <title>Complete sequence of Geobacter sp. FRC-32.</title>
        <authorList>
            <consortium name="US DOE Joint Genome Institute"/>
            <person name="Lucas S."/>
            <person name="Copeland A."/>
            <person name="Lapidus A."/>
            <person name="Glavina del Rio T."/>
            <person name="Dalin E."/>
            <person name="Tice H."/>
            <person name="Bruce D."/>
            <person name="Goodwin L."/>
            <person name="Pitluck S."/>
            <person name="Saunders E."/>
            <person name="Brettin T."/>
            <person name="Detter J.C."/>
            <person name="Han C."/>
            <person name="Larimer F."/>
            <person name="Land M."/>
            <person name="Hauser L."/>
            <person name="Kyrpides N."/>
            <person name="Ovchinnikova G."/>
            <person name="Kostka J."/>
            <person name="Richardson P."/>
        </authorList>
    </citation>
    <scope>NUCLEOTIDE SEQUENCE [LARGE SCALE GENOMIC DNA]</scope>
    <source>
        <strain evidence="3">DSM 22248 / JCM 15807 / FRC-32</strain>
    </source>
</reference>
<dbReference type="KEGG" id="geo:Geob_0593"/>
<gene>
    <name evidence="2" type="ordered locus">Geob_0593</name>
</gene>
<dbReference type="RefSeq" id="WP_012645688.1">
    <property type="nucleotide sequence ID" value="NC_011979.1"/>
</dbReference>
<feature type="region of interest" description="Disordered" evidence="1">
    <location>
        <begin position="23"/>
        <end position="56"/>
    </location>
</feature>
<dbReference type="AlphaFoldDB" id="B9M0C2"/>
<accession>B9M0C2</accession>
<keyword evidence="3" id="KW-1185">Reference proteome</keyword>
<evidence type="ECO:0000313" key="3">
    <source>
        <dbReference type="Proteomes" id="UP000007721"/>
    </source>
</evidence>
<dbReference type="HOGENOM" id="CLU_1233576_0_0_7"/>
<protein>
    <submittedName>
        <fullName evidence="2">Uncharacterized protein</fullName>
    </submittedName>
</protein>
<proteinExistence type="predicted"/>
<evidence type="ECO:0000313" key="2">
    <source>
        <dbReference type="EMBL" id="ACM18959.1"/>
    </source>
</evidence>
<dbReference type="Proteomes" id="UP000007721">
    <property type="component" value="Chromosome"/>
</dbReference>
<name>B9M0C2_GEODF</name>
<sequence length="224" mass="25914">MKKRNVSVSTSIPAEFFSFSDEIEAAVAGEEPKPEGNANTLDREQEQESTTPALAENAGSQLLTLNQLRERREHEGLRAHYSASIDGQYIVADNNIVSIWDQSGGDEQLPDLTHSQTLYWAEIDSLPIIDVSAFSYDYYPKVLDYHYRISVIIALYDLYMDYSWQVMGYSRSHMYYTDLLNGKEFEELSFYLASYIVDDFAEAYERYVDRQCEEYVAKENEFDE</sequence>